<reference evidence="2 3" key="1">
    <citation type="journal article" date="2009" name="Science">
        <title>Green evolution and dynamic adaptations revealed by genomes of the marine picoeukaryotes Micromonas.</title>
        <authorList>
            <person name="Worden A.Z."/>
            <person name="Lee J.H."/>
            <person name="Mock T."/>
            <person name="Rouze P."/>
            <person name="Simmons M.P."/>
            <person name="Aerts A.L."/>
            <person name="Allen A.E."/>
            <person name="Cuvelier M.L."/>
            <person name="Derelle E."/>
            <person name="Everett M.V."/>
            <person name="Foulon E."/>
            <person name="Grimwood J."/>
            <person name="Gundlach H."/>
            <person name="Henrissat B."/>
            <person name="Napoli C."/>
            <person name="McDonald S.M."/>
            <person name="Parker M.S."/>
            <person name="Rombauts S."/>
            <person name="Salamov A."/>
            <person name="Von Dassow P."/>
            <person name="Badger J.H."/>
            <person name="Coutinho P.M."/>
            <person name="Demir E."/>
            <person name="Dubchak I."/>
            <person name="Gentemann C."/>
            <person name="Eikrem W."/>
            <person name="Gready J.E."/>
            <person name="John U."/>
            <person name="Lanier W."/>
            <person name="Lindquist E.A."/>
            <person name="Lucas S."/>
            <person name="Mayer K.F."/>
            <person name="Moreau H."/>
            <person name="Not F."/>
            <person name="Otillar R."/>
            <person name="Panaud O."/>
            <person name="Pangilinan J."/>
            <person name="Paulsen I."/>
            <person name="Piegu B."/>
            <person name="Poliakov A."/>
            <person name="Robbens S."/>
            <person name="Schmutz J."/>
            <person name="Toulza E."/>
            <person name="Wyss T."/>
            <person name="Zelensky A."/>
            <person name="Zhou K."/>
            <person name="Armbrust E.V."/>
            <person name="Bhattacharya D."/>
            <person name="Goodenough U.W."/>
            <person name="Van de Peer Y."/>
            <person name="Grigoriev I.V."/>
        </authorList>
    </citation>
    <scope>NUCLEOTIDE SEQUENCE [LARGE SCALE GENOMIC DNA]</scope>
    <source>
        <strain evidence="2 3">CCMP1545</strain>
    </source>
</reference>
<feature type="compositionally biased region" description="Low complexity" evidence="1">
    <location>
        <begin position="76"/>
        <end position="91"/>
    </location>
</feature>
<feature type="compositionally biased region" description="Low complexity" evidence="1">
    <location>
        <begin position="191"/>
        <end position="204"/>
    </location>
</feature>
<gene>
    <name evidence="2" type="ORF">MICPUCDRAFT_66506</name>
</gene>
<dbReference type="RefSeq" id="XP_003064350.1">
    <property type="nucleotide sequence ID" value="XM_003064304.1"/>
</dbReference>
<feature type="region of interest" description="Disordered" evidence="1">
    <location>
        <begin position="233"/>
        <end position="259"/>
    </location>
</feature>
<evidence type="ECO:0000256" key="1">
    <source>
        <dbReference type="SAM" id="MobiDB-lite"/>
    </source>
</evidence>
<organism evidence="3">
    <name type="scientific">Micromonas pusilla (strain CCMP1545)</name>
    <name type="common">Picoplanktonic green alga</name>
    <dbReference type="NCBI Taxonomy" id="564608"/>
    <lineage>
        <taxon>Eukaryota</taxon>
        <taxon>Viridiplantae</taxon>
        <taxon>Chlorophyta</taxon>
        <taxon>Mamiellophyceae</taxon>
        <taxon>Mamiellales</taxon>
        <taxon>Mamiellaceae</taxon>
        <taxon>Micromonas</taxon>
    </lineage>
</organism>
<dbReference type="KEGG" id="mpp:MICPUCDRAFT_66506"/>
<feature type="compositionally biased region" description="Pro residues" evidence="1">
    <location>
        <begin position="317"/>
        <end position="330"/>
    </location>
</feature>
<dbReference type="GeneID" id="9689791"/>
<dbReference type="PRINTS" id="PR01217">
    <property type="entry name" value="PRICHEXTENSN"/>
</dbReference>
<dbReference type="EMBL" id="GG663751">
    <property type="protein sequence ID" value="EEH51255.1"/>
    <property type="molecule type" value="Genomic_DNA"/>
</dbReference>
<keyword evidence="3" id="KW-1185">Reference proteome</keyword>
<feature type="compositionally biased region" description="Basic and acidic residues" evidence="1">
    <location>
        <begin position="13"/>
        <end position="28"/>
    </location>
</feature>
<feature type="compositionally biased region" description="Pro residues" evidence="1">
    <location>
        <begin position="120"/>
        <end position="146"/>
    </location>
</feature>
<feature type="region of interest" description="Disordered" evidence="1">
    <location>
        <begin position="1"/>
        <end position="146"/>
    </location>
</feature>
<name>C1N8X1_MICPC</name>
<feature type="compositionally biased region" description="Pro residues" evidence="1">
    <location>
        <begin position="287"/>
        <end position="297"/>
    </location>
</feature>
<feature type="compositionally biased region" description="Pro residues" evidence="1">
    <location>
        <begin position="164"/>
        <end position="174"/>
    </location>
</feature>
<evidence type="ECO:0000313" key="3">
    <source>
        <dbReference type="Proteomes" id="UP000001876"/>
    </source>
</evidence>
<dbReference type="AlphaFoldDB" id="C1N8X1"/>
<feature type="region of interest" description="Disordered" evidence="1">
    <location>
        <begin position="158"/>
        <end position="205"/>
    </location>
</feature>
<dbReference type="OMA" id="RCAYNAS"/>
<feature type="region of interest" description="Disordered" evidence="1">
    <location>
        <begin position="287"/>
        <end position="349"/>
    </location>
</feature>
<accession>C1N8X1</accession>
<evidence type="ECO:0000313" key="2">
    <source>
        <dbReference type="EMBL" id="EEH51255.1"/>
    </source>
</evidence>
<protein>
    <submittedName>
        <fullName evidence="2">Predicted protein</fullName>
    </submittedName>
</protein>
<sequence>MRSVTPPPLSPSIDRDRDRAPPKSDATPRADGAASVGITPPGDKVRGPARSFAAAASAAASSSSSSSSRSAREHGSSACSAATSARTSACDSRCESASSISRTYGRIAGGNMHANDAANVPPPPPPWLPLPRPPLPPAPPRPPPPLPPWPWPFEFELEFEPPPEFEPTPAPAPDSPVSRRCNLDKRAGVTAAASSSSASPAAPAWTSREVINSANQRVFSRWTPERSSRVLAAARDATCAPSCAPSSPAGRSEASPAASDRRCAYNASLAFSLLWYAACVFTAPPKPPLPTTTPPPRDAGGAGPAAETSARAGRRGPIPPPPAVSPPNPSPGRSIQSDVGVELKGVRWS</sequence>
<proteinExistence type="predicted"/>
<feature type="compositionally biased region" description="Pro residues" evidence="1">
    <location>
        <begin position="1"/>
        <end position="10"/>
    </location>
</feature>
<dbReference type="Proteomes" id="UP000001876">
    <property type="component" value="Unassembled WGS sequence"/>
</dbReference>
<feature type="compositionally biased region" description="Low complexity" evidence="1">
    <location>
        <begin position="49"/>
        <end position="69"/>
    </location>
</feature>